<comment type="caution">
    <text evidence="2">The sequence shown here is derived from an EMBL/GenBank/DDBJ whole genome shotgun (WGS) entry which is preliminary data.</text>
</comment>
<sequence length="469" mass="52042">MTHHQSQRRRRRHSAVCNRHPTSKPTTGFCATCLRERLSTIEALSSDQAPELRRARSHSVQEEEEDEGRASMRLLEEEEEDGEKKTMKEFIDLESRTRQIKKSNDKEPSSSSFTSVFTRTLKKLSLKQHPKNSQNGDVYSKTALGRRSCDVDPRLSLDAGRVSFEEHRASWDGCLIGKTYPKLVPLSSVTEDAKASPEKEEKKPGGTAQTRDYYLDSRRRRSFDRSSRHGLVDVEEVKAKLSPESVGLFHGAKLLVTERELRDSNWYSIKNYKPESLELASKGGLGCVAGGGEVKQDGFGLKKAGKKWGKGWNLWGLIQRKADTEVKTEQSLKLGGNAMEGSFAESLLKLRRVAKGESNGDVSEKLLRSYSVSARKSCDGGMFHGASIVNGVEGGRSSCDGLFHGSIAGGAEAGRRSLCEDKQNHLLQRDAKLGGTYSPDSLRNGMVRFYLTPLKSHVTSNSGKSRLMN</sequence>
<dbReference type="InterPro" id="IPR008004">
    <property type="entry name" value="OCTOPUS-like"/>
</dbReference>
<dbReference type="PANTHER" id="PTHR31659:SF0">
    <property type="entry name" value="EMB|CAB61945.1"/>
    <property type="match status" value="1"/>
</dbReference>
<accession>A0ABQ7KPX2</accession>
<protein>
    <recommendedName>
        <fullName evidence="4">DUF740 family protein</fullName>
    </recommendedName>
</protein>
<dbReference type="EMBL" id="JADBGQ010000010">
    <property type="protein sequence ID" value="KAG5376294.1"/>
    <property type="molecule type" value="Genomic_DNA"/>
</dbReference>
<dbReference type="Proteomes" id="UP000823674">
    <property type="component" value="Chromosome A10"/>
</dbReference>
<dbReference type="PANTHER" id="PTHR31659">
    <property type="entry name" value="PROTEIN: UPF0503-LIKE PROTEIN, PUTATIVE (DUF740)-RELATED"/>
    <property type="match status" value="1"/>
</dbReference>
<feature type="region of interest" description="Disordered" evidence="1">
    <location>
        <begin position="1"/>
        <end position="23"/>
    </location>
</feature>
<feature type="compositionally biased region" description="Basic residues" evidence="1">
    <location>
        <begin position="1"/>
        <end position="14"/>
    </location>
</feature>
<dbReference type="Pfam" id="PF05340">
    <property type="entry name" value="DUF740"/>
    <property type="match status" value="2"/>
</dbReference>
<gene>
    <name evidence="2" type="primary">A10p022310.1_BraROA</name>
    <name evidence="2" type="ORF">IGI04_040890</name>
</gene>
<name>A0ABQ7KPX2_BRACM</name>
<organism evidence="2 3">
    <name type="scientific">Brassica rapa subsp. trilocularis</name>
    <dbReference type="NCBI Taxonomy" id="1813537"/>
    <lineage>
        <taxon>Eukaryota</taxon>
        <taxon>Viridiplantae</taxon>
        <taxon>Streptophyta</taxon>
        <taxon>Embryophyta</taxon>
        <taxon>Tracheophyta</taxon>
        <taxon>Spermatophyta</taxon>
        <taxon>Magnoliopsida</taxon>
        <taxon>eudicotyledons</taxon>
        <taxon>Gunneridae</taxon>
        <taxon>Pentapetalae</taxon>
        <taxon>rosids</taxon>
        <taxon>malvids</taxon>
        <taxon>Brassicales</taxon>
        <taxon>Brassicaceae</taxon>
        <taxon>Brassiceae</taxon>
        <taxon>Brassica</taxon>
    </lineage>
</organism>
<reference evidence="2 3" key="1">
    <citation type="submission" date="2021-03" db="EMBL/GenBank/DDBJ databases">
        <authorList>
            <person name="King G.J."/>
            <person name="Bancroft I."/>
            <person name="Baten A."/>
            <person name="Bloomfield J."/>
            <person name="Borpatragohain P."/>
            <person name="He Z."/>
            <person name="Irish N."/>
            <person name="Irwin J."/>
            <person name="Liu K."/>
            <person name="Mauleon R.P."/>
            <person name="Moore J."/>
            <person name="Morris R."/>
            <person name="Ostergaard L."/>
            <person name="Wang B."/>
            <person name="Wells R."/>
        </authorList>
    </citation>
    <scope>NUCLEOTIDE SEQUENCE [LARGE SCALE GENOMIC DNA]</scope>
    <source>
        <strain evidence="2">R-o-18</strain>
        <tissue evidence="2">Leaf</tissue>
    </source>
</reference>
<evidence type="ECO:0000313" key="2">
    <source>
        <dbReference type="EMBL" id="KAG5376294.1"/>
    </source>
</evidence>
<feature type="region of interest" description="Disordered" evidence="1">
    <location>
        <begin position="189"/>
        <end position="214"/>
    </location>
</feature>
<evidence type="ECO:0008006" key="4">
    <source>
        <dbReference type="Google" id="ProtNLM"/>
    </source>
</evidence>
<evidence type="ECO:0000256" key="1">
    <source>
        <dbReference type="SAM" id="MobiDB-lite"/>
    </source>
</evidence>
<keyword evidence="3" id="KW-1185">Reference proteome</keyword>
<evidence type="ECO:0000313" key="3">
    <source>
        <dbReference type="Proteomes" id="UP000823674"/>
    </source>
</evidence>
<feature type="compositionally biased region" description="Basic and acidic residues" evidence="1">
    <location>
        <begin position="191"/>
        <end position="204"/>
    </location>
</feature>
<feature type="region of interest" description="Disordered" evidence="1">
    <location>
        <begin position="44"/>
        <end position="84"/>
    </location>
</feature>
<proteinExistence type="predicted"/>